<name>A0A1G1W8K9_9BACT</name>
<dbReference type="EMBL" id="MHCP01000017">
    <property type="protein sequence ID" value="OGY23961.1"/>
    <property type="molecule type" value="Genomic_DNA"/>
</dbReference>
<keyword evidence="1" id="KW-0175">Coiled coil</keyword>
<dbReference type="AlphaFoldDB" id="A0A1G1W8K9"/>
<comment type="caution">
    <text evidence="3">The sequence shown here is derived from an EMBL/GenBank/DDBJ whole genome shotgun (WGS) entry which is preliminary data.</text>
</comment>
<accession>A0A1G1W8K9</accession>
<evidence type="ECO:0000313" key="3">
    <source>
        <dbReference type="EMBL" id="OGY23961.1"/>
    </source>
</evidence>
<keyword evidence="2" id="KW-0472">Membrane</keyword>
<gene>
    <name evidence="3" type="ORF">A2172_02795</name>
</gene>
<evidence type="ECO:0000256" key="1">
    <source>
        <dbReference type="SAM" id="Coils"/>
    </source>
</evidence>
<feature type="transmembrane region" description="Helical" evidence="2">
    <location>
        <begin position="52"/>
        <end position="75"/>
    </location>
</feature>
<protein>
    <recommendedName>
        <fullName evidence="5">DUF5667 domain-containing protein</fullName>
    </recommendedName>
</protein>
<evidence type="ECO:0000313" key="4">
    <source>
        <dbReference type="Proteomes" id="UP000176631"/>
    </source>
</evidence>
<proteinExistence type="predicted"/>
<organism evidence="3 4">
    <name type="scientific">Candidatus Woykebacteria bacterium RBG_13_40_15</name>
    <dbReference type="NCBI Taxonomy" id="1802593"/>
    <lineage>
        <taxon>Bacteria</taxon>
        <taxon>Candidatus Woykeibacteriota</taxon>
    </lineage>
</organism>
<sequence length="244" mass="27235">MTDKELIRKIQSLKQIEPRKDWVLLTKNQILGEAEHLSQPVLRWWPKVNLSIFLKPAVVVPVVLLLIGGGIFYFANLGGLLTSQTKVAELEQSLAQLEELTPALEQLQADLSQIKQNLDGAQIKDPKMVLGMREGVEATAENVRKIAAETRKVVENATTTSGGLARGLEREKVLTSIIAEIEKASGDLEKSYQEKVKETVEYLIGEIEHWSLGENDQQIFSQAKEAYWAGDYNQALEDILSLGR</sequence>
<evidence type="ECO:0000256" key="2">
    <source>
        <dbReference type="SAM" id="Phobius"/>
    </source>
</evidence>
<keyword evidence="2" id="KW-0812">Transmembrane</keyword>
<dbReference type="STRING" id="1802593.A2172_02795"/>
<keyword evidence="2" id="KW-1133">Transmembrane helix</keyword>
<reference evidence="3 4" key="1">
    <citation type="journal article" date="2016" name="Nat. Commun.">
        <title>Thousands of microbial genomes shed light on interconnected biogeochemical processes in an aquifer system.</title>
        <authorList>
            <person name="Anantharaman K."/>
            <person name="Brown C.T."/>
            <person name="Hug L.A."/>
            <person name="Sharon I."/>
            <person name="Castelle C.J."/>
            <person name="Probst A.J."/>
            <person name="Thomas B.C."/>
            <person name="Singh A."/>
            <person name="Wilkins M.J."/>
            <person name="Karaoz U."/>
            <person name="Brodie E.L."/>
            <person name="Williams K.H."/>
            <person name="Hubbard S.S."/>
            <person name="Banfield J.F."/>
        </authorList>
    </citation>
    <scope>NUCLEOTIDE SEQUENCE [LARGE SCALE GENOMIC DNA]</scope>
</reference>
<dbReference type="Proteomes" id="UP000176631">
    <property type="component" value="Unassembled WGS sequence"/>
</dbReference>
<feature type="coiled-coil region" evidence="1">
    <location>
        <begin position="80"/>
        <end position="124"/>
    </location>
</feature>
<evidence type="ECO:0008006" key="5">
    <source>
        <dbReference type="Google" id="ProtNLM"/>
    </source>
</evidence>